<evidence type="ECO:0000313" key="3">
    <source>
        <dbReference type="Proteomes" id="UP000009073"/>
    </source>
</evidence>
<dbReference type="HOGENOM" id="CLU_025996_21_1_6"/>
<evidence type="ECO:0000259" key="1">
    <source>
        <dbReference type="Pfam" id="PF00535"/>
    </source>
</evidence>
<dbReference type="CAZy" id="GT2">
    <property type="family name" value="Glycosyltransferase Family 2"/>
</dbReference>
<reference evidence="2 3" key="2">
    <citation type="journal article" date="2011" name="Stand. Genomic Sci.">
        <title>Complete genome sequence of Tolumonas auensis type strain (TA 4).</title>
        <authorList>
            <person name="Chertkov O."/>
            <person name="Copeland A."/>
            <person name="Lucas S."/>
            <person name="Lapidus A."/>
            <person name="Berry K.W."/>
            <person name="Detter J.C."/>
            <person name="Del Rio T.G."/>
            <person name="Hammon N."/>
            <person name="Dalin E."/>
            <person name="Tice H."/>
            <person name="Pitluck S."/>
            <person name="Richardson P."/>
            <person name="Bruce D."/>
            <person name="Goodwin L."/>
            <person name="Han C."/>
            <person name="Tapia R."/>
            <person name="Saunders E."/>
            <person name="Schmutz J."/>
            <person name="Brettin T."/>
            <person name="Larimer F."/>
            <person name="Land M."/>
            <person name="Hauser L."/>
            <person name="Spring S."/>
            <person name="Rohde M."/>
            <person name="Kyrpides N.C."/>
            <person name="Ivanova N."/>
            <person name="Goker M."/>
            <person name="Beller H.R."/>
            <person name="Klenk H.P."/>
            <person name="Woyke T."/>
        </authorList>
    </citation>
    <scope>NUCLEOTIDE SEQUENCE [LARGE SCALE GENOMIC DNA]</scope>
    <source>
        <strain evidence="3">DSM 9187 / TA4</strain>
    </source>
</reference>
<dbReference type="KEGG" id="tau:Tola_2048"/>
<dbReference type="GO" id="GO:0016758">
    <property type="term" value="F:hexosyltransferase activity"/>
    <property type="evidence" value="ECO:0007669"/>
    <property type="project" value="UniProtKB-ARBA"/>
</dbReference>
<gene>
    <name evidence="2" type="ordered locus">Tola_2048</name>
</gene>
<dbReference type="InterPro" id="IPR029044">
    <property type="entry name" value="Nucleotide-diphossugar_trans"/>
</dbReference>
<dbReference type="InterPro" id="IPR001173">
    <property type="entry name" value="Glyco_trans_2-like"/>
</dbReference>
<keyword evidence="3" id="KW-1185">Reference proteome</keyword>
<dbReference type="CDD" id="cd06433">
    <property type="entry name" value="GT_2_WfgS_like"/>
    <property type="match status" value="1"/>
</dbReference>
<dbReference type="Proteomes" id="UP000009073">
    <property type="component" value="Chromosome"/>
</dbReference>
<reference evidence="3" key="1">
    <citation type="submission" date="2009-05" db="EMBL/GenBank/DDBJ databases">
        <title>Complete sequence of Tolumonas auensis DSM 9187.</title>
        <authorList>
            <consortium name="US DOE Joint Genome Institute"/>
            <person name="Lucas S."/>
            <person name="Copeland A."/>
            <person name="Lapidus A."/>
            <person name="Glavina del Rio T."/>
            <person name="Tice H."/>
            <person name="Bruce D."/>
            <person name="Goodwin L."/>
            <person name="Pitluck S."/>
            <person name="Chertkov O."/>
            <person name="Brettin T."/>
            <person name="Detter J.C."/>
            <person name="Han C."/>
            <person name="Larimer F."/>
            <person name="Land M."/>
            <person name="Hauser L."/>
            <person name="Kyrpides N."/>
            <person name="Mikhailova N."/>
            <person name="Spring S."/>
            <person name="Beller H."/>
        </authorList>
    </citation>
    <scope>NUCLEOTIDE SEQUENCE [LARGE SCALE GENOMIC DNA]</scope>
    <source>
        <strain evidence="3">DSM 9187 / TA4</strain>
    </source>
</reference>
<dbReference type="PANTHER" id="PTHR22916:SF67">
    <property type="entry name" value="COLANIC ACID BIOSYNTHESIS GLYCOSYL TRANSFERASE WCAE-RELATED"/>
    <property type="match status" value="1"/>
</dbReference>
<feature type="domain" description="Glycosyltransferase 2-like" evidence="1">
    <location>
        <begin position="6"/>
        <end position="125"/>
    </location>
</feature>
<dbReference type="RefSeq" id="WP_015879115.1">
    <property type="nucleotide sequence ID" value="NC_012691.1"/>
</dbReference>
<name>C4L7N1_TOLAT</name>
<proteinExistence type="predicted"/>
<dbReference type="OrthoDB" id="396512at2"/>
<sequence length="242" mass="27731">MNPIFSVIIVVFNAANYIEDAILSVISQHYKKIELIIIDGGSIDGTVDIIKKYDEYISFWRSEPDNGIYDAMNKGVRIAKGDYLYFLGADDRLLNVLDEVARLIGKIDDNNSIFYGDVILDGDISKKLGGRFNKVKILFKNIPHQAIFYPRGFFLGREYNCKYKLLADYALNLEAFSLNSNIWKYMNLVVAAYSTNGASSVLKDNDFSRDKNNLVKANFGFLYFMVYAFLRKIKLFWRAFCG</sequence>
<dbReference type="Pfam" id="PF00535">
    <property type="entry name" value="Glycos_transf_2"/>
    <property type="match status" value="1"/>
</dbReference>
<dbReference type="eggNOG" id="COG0463">
    <property type="taxonomic scope" value="Bacteria"/>
</dbReference>
<dbReference type="STRING" id="595494.Tola_2048"/>
<organism evidence="2 3">
    <name type="scientific">Tolumonas auensis (strain DSM 9187 / NBRC 110442 / TA 4)</name>
    <dbReference type="NCBI Taxonomy" id="595494"/>
    <lineage>
        <taxon>Bacteria</taxon>
        <taxon>Pseudomonadati</taxon>
        <taxon>Pseudomonadota</taxon>
        <taxon>Gammaproteobacteria</taxon>
        <taxon>Aeromonadales</taxon>
        <taxon>Aeromonadaceae</taxon>
        <taxon>Tolumonas</taxon>
    </lineage>
</organism>
<dbReference type="EMBL" id="CP001616">
    <property type="protein sequence ID" value="ACQ93647.1"/>
    <property type="molecule type" value="Genomic_DNA"/>
</dbReference>
<protein>
    <submittedName>
        <fullName evidence="2">Glycosyl transferase family 2</fullName>
    </submittedName>
</protein>
<dbReference type="AlphaFoldDB" id="C4L7N1"/>
<dbReference type="PANTHER" id="PTHR22916">
    <property type="entry name" value="GLYCOSYLTRANSFERASE"/>
    <property type="match status" value="1"/>
</dbReference>
<keyword evidence="2" id="KW-0808">Transferase</keyword>
<dbReference type="SUPFAM" id="SSF53448">
    <property type="entry name" value="Nucleotide-diphospho-sugar transferases"/>
    <property type="match status" value="1"/>
</dbReference>
<accession>C4L7N1</accession>
<dbReference type="Gene3D" id="3.90.550.10">
    <property type="entry name" value="Spore Coat Polysaccharide Biosynthesis Protein SpsA, Chain A"/>
    <property type="match status" value="1"/>
</dbReference>
<evidence type="ECO:0000313" key="2">
    <source>
        <dbReference type="EMBL" id="ACQ93647.1"/>
    </source>
</evidence>